<evidence type="ECO:0000256" key="1">
    <source>
        <dbReference type="SAM" id="MobiDB-lite"/>
    </source>
</evidence>
<dbReference type="EMBL" id="JAJAGQ010000011">
    <property type="protein sequence ID" value="KAJ8549234.1"/>
    <property type="molecule type" value="Genomic_DNA"/>
</dbReference>
<dbReference type="AlphaFoldDB" id="A0A9Q1M0N6"/>
<proteinExistence type="predicted"/>
<name>A0A9Q1M0N6_9SOLA</name>
<gene>
    <name evidence="2" type="ORF">K7X08_032941</name>
</gene>
<organism evidence="2 3">
    <name type="scientific">Anisodus acutangulus</name>
    <dbReference type="NCBI Taxonomy" id="402998"/>
    <lineage>
        <taxon>Eukaryota</taxon>
        <taxon>Viridiplantae</taxon>
        <taxon>Streptophyta</taxon>
        <taxon>Embryophyta</taxon>
        <taxon>Tracheophyta</taxon>
        <taxon>Spermatophyta</taxon>
        <taxon>Magnoliopsida</taxon>
        <taxon>eudicotyledons</taxon>
        <taxon>Gunneridae</taxon>
        <taxon>Pentapetalae</taxon>
        <taxon>asterids</taxon>
        <taxon>lamiids</taxon>
        <taxon>Solanales</taxon>
        <taxon>Solanaceae</taxon>
        <taxon>Solanoideae</taxon>
        <taxon>Hyoscyameae</taxon>
        <taxon>Anisodus</taxon>
    </lineage>
</organism>
<feature type="region of interest" description="Disordered" evidence="1">
    <location>
        <begin position="1"/>
        <end position="23"/>
    </location>
</feature>
<keyword evidence="3" id="KW-1185">Reference proteome</keyword>
<evidence type="ECO:0000313" key="2">
    <source>
        <dbReference type="EMBL" id="KAJ8549234.1"/>
    </source>
</evidence>
<sequence>MGIRAPTPMPSIQVEPIEDKFQDTEDSTNAARKLLFNTDEPSLVDVVQGNRSLRAGKSLEYFPLTLKDGVKVEKLCSTAIADHKEMWNFALIGYVIRGIPAFNKMLKFVYGV</sequence>
<comment type="caution">
    <text evidence="2">The sequence shown here is derived from an EMBL/GenBank/DDBJ whole genome shotgun (WGS) entry which is preliminary data.</text>
</comment>
<dbReference type="PANTHER" id="PTHR33233:SF14">
    <property type="entry name" value="ENDONUCLEASE_EXONUCLEASE_PHOSPHATASE"/>
    <property type="match status" value="1"/>
</dbReference>
<dbReference type="PANTHER" id="PTHR33233">
    <property type="entry name" value="ENDONUCLEASE/EXONUCLEASE/PHOSPHATASE"/>
    <property type="match status" value="1"/>
</dbReference>
<reference evidence="3" key="1">
    <citation type="journal article" date="2023" name="Proc. Natl. Acad. Sci. U.S.A.">
        <title>Genomic and structural basis for evolution of tropane alkaloid biosynthesis.</title>
        <authorList>
            <person name="Wanga Y.-J."/>
            <person name="Taina T."/>
            <person name="Yua J.-Y."/>
            <person name="Lia J."/>
            <person name="Xua B."/>
            <person name="Chenc J."/>
            <person name="D'Auriad J.C."/>
            <person name="Huanga J.-P."/>
            <person name="Huanga S.-X."/>
        </authorList>
    </citation>
    <scope>NUCLEOTIDE SEQUENCE [LARGE SCALE GENOMIC DNA]</scope>
    <source>
        <strain evidence="3">cv. KIB-2019</strain>
    </source>
</reference>
<evidence type="ECO:0000313" key="3">
    <source>
        <dbReference type="Proteomes" id="UP001152561"/>
    </source>
</evidence>
<accession>A0A9Q1M0N6</accession>
<protein>
    <submittedName>
        <fullName evidence="2">Uncharacterized protein</fullName>
    </submittedName>
</protein>
<dbReference type="Proteomes" id="UP001152561">
    <property type="component" value="Unassembled WGS sequence"/>
</dbReference>